<dbReference type="InterPro" id="IPR018108">
    <property type="entry name" value="MCP_transmembrane"/>
</dbReference>
<comment type="caution">
    <text evidence="11">The sequence shown here is derived from an EMBL/GenBank/DDBJ whole genome shotgun (WGS) entry which is preliminary data.</text>
</comment>
<accession>A0A1Q3BWF8</accession>
<dbReference type="InterPro" id="IPR023395">
    <property type="entry name" value="MCP_dom_sf"/>
</dbReference>
<dbReference type="FunFam" id="1.50.40.10:FF:000073">
    <property type="entry name" value="folate transporter 1, chloroplastic isoform X1"/>
    <property type="match status" value="1"/>
</dbReference>
<evidence type="ECO:0000256" key="5">
    <source>
        <dbReference type="ARBA" id="ARBA00022737"/>
    </source>
</evidence>
<dbReference type="STRING" id="3775.A0A1Q3BWF8"/>
<dbReference type="GO" id="GO:0055085">
    <property type="term" value="P:transmembrane transport"/>
    <property type="evidence" value="ECO:0007669"/>
    <property type="project" value="InterPro"/>
</dbReference>
<evidence type="ECO:0000256" key="3">
    <source>
        <dbReference type="ARBA" id="ARBA00022448"/>
    </source>
</evidence>
<keyword evidence="7 8" id="KW-0472">Membrane</keyword>
<evidence type="ECO:0000256" key="9">
    <source>
        <dbReference type="RuleBase" id="RU000488"/>
    </source>
</evidence>
<dbReference type="FunCoup" id="A0A1Q3BWF8">
    <property type="interactions" value="2686"/>
</dbReference>
<proteinExistence type="inferred from homology"/>
<comment type="similarity">
    <text evidence="2 9">Belongs to the mitochondrial carrier (TC 2.A.29) family.</text>
</comment>
<dbReference type="InterPro" id="IPR044712">
    <property type="entry name" value="SLC25A32-like"/>
</dbReference>
<dbReference type="FunFam" id="1.50.40.10:FF:000090">
    <property type="entry name" value="Folate transporter 1, chloroplastic"/>
    <property type="match status" value="1"/>
</dbReference>
<evidence type="ECO:0000256" key="2">
    <source>
        <dbReference type="ARBA" id="ARBA00006375"/>
    </source>
</evidence>
<keyword evidence="6 10" id="KW-1133">Transmembrane helix</keyword>
<dbReference type="Pfam" id="PF00153">
    <property type="entry name" value="Mito_carr"/>
    <property type="match status" value="3"/>
</dbReference>
<dbReference type="AlphaFoldDB" id="A0A1Q3BWF8"/>
<keyword evidence="3 9" id="KW-0813">Transport</keyword>
<dbReference type="GO" id="GO:0016020">
    <property type="term" value="C:membrane"/>
    <property type="evidence" value="ECO:0007669"/>
    <property type="project" value="UniProtKB-SubCell"/>
</dbReference>
<dbReference type="EMBL" id="BDDD01000975">
    <property type="protein sequence ID" value="GAV72209.1"/>
    <property type="molecule type" value="Genomic_DNA"/>
</dbReference>
<dbReference type="Proteomes" id="UP000187406">
    <property type="component" value="Unassembled WGS sequence"/>
</dbReference>
<gene>
    <name evidence="11" type="ORF">CFOL_v3_15698</name>
</gene>
<evidence type="ECO:0000256" key="7">
    <source>
        <dbReference type="ARBA" id="ARBA00023136"/>
    </source>
</evidence>
<name>A0A1Q3BWF8_CEPFO</name>
<keyword evidence="5" id="KW-0677">Repeat</keyword>
<sequence>MSQSESEPASKRQWENANAGAVAGFATIAVLHPLDVVRTRFQVNEGRVTNLPVYKNTAHAILTISRLEGLRGLYAGFAPAVIGSTISWGLYFFFYSRAKRRYSKNREEKLSASLHLAAAAEAGALVCLCTNSIWLVKTRQLQTPLHQTQYCGIYDALRTIMREEGWSALYKGIVPGLLLQVSHGAIQFTAYQDIRRVIVDFKSQERKQNSNSADNLLIISSIFTQNSVDYAILGGSSKVAAILLTYPFQVIQSRLQQRPSKDGIPRYLDSWHVVKETARFEGFRGFYKGITPNLLKNVPAASITFVVYENVLNLLRLARNS</sequence>
<dbReference type="OrthoDB" id="269120at2759"/>
<dbReference type="SUPFAM" id="SSF103506">
    <property type="entry name" value="Mitochondrial carrier"/>
    <property type="match status" value="1"/>
</dbReference>
<dbReference type="PANTHER" id="PTHR45683">
    <property type="entry name" value="MITOCHONDRIAL NICOTINAMIDE ADENINE DINUCLEOTIDE TRANSPORTER 1-RELATED-RELATED"/>
    <property type="match status" value="1"/>
</dbReference>
<keyword evidence="4 8" id="KW-0812">Transmembrane</keyword>
<dbReference type="GO" id="GO:0006862">
    <property type="term" value="P:nucleotide transport"/>
    <property type="evidence" value="ECO:0007669"/>
    <property type="project" value="InterPro"/>
</dbReference>
<evidence type="ECO:0000256" key="10">
    <source>
        <dbReference type="SAM" id="Phobius"/>
    </source>
</evidence>
<protein>
    <submittedName>
        <fullName evidence="11">Mito_carr domain-containing protein</fullName>
    </submittedName>
</protein>
<evidence type="ECO:0000256" key="6">
    <source>
        <dbReference type="ARBA" id="ARBA00022989"/>
    </source>
</evidence>
<feature type="transmembrane region" description="Helical" evidence="10">
    <location>
        <begin position="114"/>
        <end position="136"/>
    </location>
</feature>
<dbReference type="InParanoid" id="A0A1Q3BWF8"/>
<comment type="subcellular location">
    <subcellularLocation>
        <location evidence="1">Membrane</location>
        <topology evidence="1">Multi-pass membrane protein</topology>
    </subcellularLocation>
</comment>
<evidence type="ECO:0000313" key="11">
    <source>
        <dbReference type="EMBL" id="GAV72209.1"/>
    </source>
</evidence>
<feature type="repeat" description="Solcar" evidence="8">
    <location>
        <begin position="225"/>
        <end position="314"/>
    </location>
</feature>
<evidence type="ECO:0000256" key="4">
    <source>
        <dbReference type="ARBA" id="ARBA00022692"/>
    </source>
</evidence>
<keyword evidence="12" id="KW-1185">Reference proteome</keyword>
<dbReference type="PROSITE" id="PS50920">
    <property type="entry name" value="SOLCAR"/>
    <property type="match status" value="3"/>
</dbReference>
<organism evidence="11 12">
    <name type="scientific">Cephalotus follicularis</name>
    <name type="common">Albany pitcher plant</name>
    <dbReference type="NCBI Taxonomy" id="3775"/>
    <lineage>
        <taxon>Eukaryota</taxon>
        <taxon>Viridiplantae</taxon>
        <taxon>Streptophyta</taxon>
        <taxon>Embryophyta</taxon>
        <taxon>Tracheophyta</taxon>
        <taxon>Spermatophyta</taxon>
        <taxon>Magnoliopsida</taxon>
        <taxon>eudicotyledons</taxon>
        <taxon>Gunneridae</taxon>
        <taxon>Pentapetalae</taxon>
        <taxon>rosids</taxon>
        <taxon>fabids</taxon>
        <taxon>Oxalidales</taxon>
        <taxon>Cephalotaceae</taxon>
        <taxon>Cephalotus</taxon>
    </lineage>
</organism>
<dbReference type="Gene3D" id="1.50.40.10">
    <property type="entry name" value="Mitochondrial carrier domain"/>
    <property type="match status" value="2"/>
</dbReference>
<evidence type="ECO:0000256" key="8">
    <source>
        <dbReference type="PROSITE-ProRule" id="PRU00282"/>
    </source>
</evidence>
<reference evidence="12" key="1">
    <citation type="submission" date="2016-04" db="EMBL/GenBank/DDBJ databases">
        <title>Cephalotus genome sequencing.</title>
        <authorList>
            <person name="Fukushima K."/>
            <person name="Hasebe M."/>
            <person name="Fang X."/>
        </authorList>
    </citation>
    <scope>NUCLEOTIDE SEQUENCE [LARGE SCALE GENOMIC DNA]</scope>
    <source>
        <strain evidence="12">cv. St1</strain>
    </source>
</reference>
<feature type="repeat" description="Solcar" evidence="8">
    <location>
        <begin position="110"/>
        <end position="197"/>
    </location>
</feature>
<feature type="non-terminal residue" evidence="11">
    <location>
        <position position="321"/>
    </location>
</feature>
<feature type="repeat" description="Solcar" evidence="8">
    <location>
        <begin position="11"/>
        <end position="101"/>
    </location>
</feature>
<feature type="transmembrane region" description="Helical" evidence="10">
    <location>
        <begin position="73"/>
        <end position="94"/>
    </location>
</feature>
<evidence type="ECO:0000256" key="1">
    <source>
        <dbReference type="ARBA" id="ARBA00004141"/>
    </source>
</evidence>
<evidence type="ECO:0000313" key="12">
    <source>
        <dbReference type="Proteomes" id="UP000187406"/>
    </source>
</evidence>